<feature type="transmembrane region" description="Helical" evidence="1">
    <location>
        <begin position="48"/>
        <end position="70"/>
    </location>
</feature>
<evidence type="ECO:0000313" key="2">
    <source>
        <dbReference type="EMBL" id="KCW79029.1"/>
    </source>
</evidence>
<feature type="transmembrane region" description="Helical" evidence="1">
    <location>
        <begin position="398"/>
        <end position="421"/>
    </location>
</feature>
<dbReference type="FunCoup" id="A0A059CLC4">
    <property type="interactions" value="427"/>
</dbReference>
<reference evidence="2" key="1">
    <citation type="submission" date="2013-07" db="EMBL/GenBank/DDBJ databases">
        <title>The genome of Eucalyptus grandis.</title>
        <authorList>
            <person name="Schmutz J."/>
            <person name="Hayes R."/>
            <person name="Myburg A."/>
            <person name="Tuskan G."/>
            <person name="Grattapaglia D."/>
            <person name="Rokhsar D.S."/>
        </authorList>
    </citation>
    <scope>NUCLEOTIDE SEQUENCE</scope>
    <source>
        <tissue evidence="2">Leaf extractions</tissue>
    </source>
</reference>
<dbReference type="eggNOG" id="ENOG502QUH4">
    <property type="taxonomic scope" value="Eukaryota"/>
</dbReference>
<gene>
    <name evidence="2" type="ORF">EUGRSUZ_C00451</name>
</gene>
<organism evidence="2">
    <name type="scientific">Eucalyptus grandis</name>
    <name type="common">Flooded gum</name>
    <dbReference type="NCBI Taxonomy" id="71139"/>
    <lineage>
        <taxon>Eukaryota</taxon>
        <taxon>Viridiplantae</taxon>
        <taxon>Streptophyta</taxon>
        <taxon>Embryophyta</taxon>
        <taxon>Tracheophyta</taxon>
        <taxon>Spermatophyta</taxon>
        <taxon>Magnoliopsida</taxon>
        <taxon>eudicotyledons</taxon>
        <taxon>Gunneridae</taxon>
        <taxon>Pentapetalae</taxon>
        <taxon>rosids</taxon>
        <taxon>malvids</taxon>
        <taxon>Myrtales</taxon>
        <taxon>Myrtaceae</taxon>
        <taxon>Myrtoideae</taxon>
        <taxon>Eucalypteae</taxon>
        <taxon>Eucalyptus</taxon>
    </lineage>
</organism>
<dbReference type="AlphaFoldDB" id="A0A059CLC4"/>
<accession>A0A059CLC4</accession>
<dbReference type="STRING" id="71139.A0A059CLC4"/>
<dbReference type="Gramene" id="KCW79029">
    <property type="protein sequence ID" value="KCW79029"/>
    <property type="gene ID" value="EUGRSUZ_C00451"/>
</dbReference>
<dbReference type="PANTHER" id="PTHR31414:SF15">
    <property type="entry name" value="PLASMA MEMBRANE FUSION PROTEIN"/>
    <property type="match status" value="1"/>
</dbReference>
<proteinExistence type="predicted"/>
<feature type="transmembrane region" description="Helical" evidence="1">
    <location>
        <begin position="186"/>
        <end position="212"/>
    </location>
</feature>
<keyword evidence="1" id="KW-0472">Membrane</keyword>
<name>A0A059CLC4_EUCGR</name>
<sequence length="445" mass="49248">MQSVGFAAAPFFVIAVAWFVIFGLCLSFICLCYCCCRREPYGYSRTCYALSLIFLILFTISAIVGCIVLYTGQGKFHLSTSDTLNFVVNQADTTSESLRNVSDYLATAKQIGVDSNFLPPSLQSNIDAVEGKINSSAATLSSKTMKNSKNIQDGLDRMRFSLIVLAAIMLFLVFLGFLFSVLGLQCLVYFLVILGWILVTGTFILCGVFLLLHNVVADTCVAMDEWVQNPTAHTALDDIIPCVDNATAQETLLRTKDVTYQLANVVNVVITNVSNVNVPPVAGPLFINQSGPSVPTLCNPYNADLTNRQCASGEVDFMNATQVWKNYTCQVSSTGICTTPGRLTPSFYNQMVNAVNVSYGLYHYGPFLVGLQDCSFVRQTFTSINNNHCAALRRYSQWIYIGLLLVSVAVMLSLIFWVIYARERRHRVYTKQFLARNPEGRDKAP</sequence>
<feature type="transmembrane region" description="Helical" evidence="1">
    <location>
        <begin position="12"/>
        <end position="36"/>
    </location>
</feature>
<keyword evidence="1" id="KW-0812">Transmembrane</keyword>
<dbReference type="InParanoid" id="A0A059CLC4"/>
<dbReference type="PANTHER" id="PTHR31414">
    <property type="entry name" value="TRANSMEMBRANE PROTEIN DDB_G0292058"/>
    <property type="match status" value="1"/>
</dbReference>
<protein>
    <submittedName>
        <fullName evidence="2">Uncharacterized protein</fullName>
    </submittedName>
</protein>
<dbReference type="OMA" id="KRYTQWI"/>
<dbReference type="EMBL" id="KK198755">
    <property type="protein sequence ID" value="KCW79029.1"/>
    <property type="molecule type" value="Genomic_DNA"/>
</dbReference>
<feature type="transmembrane region" description="Helical" evidence="1">
    <location>
        <begin position="160"/>
        <end position="179"/>
    </location>
</feature>
<keyword evidence="1" id="KW-1133">Transmembrane helix</keyword>
<evidence type="ECO:0000256" key="1">
    <source>
        <dbReference type="SAM" id="Phobius"/>
    </source>
</evidence>
<dbReference type="InterPro" id="IPR040283">
    <property type="entry name" value="DDB_G0292058-like"/>
</dbReference>